<protein>
    <submittedName>
        <fullName evidence="3">Sterol desaturase family protein</fullName>
    </submittedName>
</protein>
<dbReference type="Proteomes" id="UP001162793">
    <property type="component" value="Unassembled WGS sequence"/>
</dbReference>
<evidence type="ECO:0000259" key="2">
    <source>
        <dbReference type="Pfam" id="PF04116"/>
    </source>
</evidence>
<feature type="transmembrane region" description="Helical" evidence="1">
    <location>
        <begin position="6"/>
        <end position="23"/>
    </location>
</feature>
<dbReference type="GO" id="GO:0008610">
    <property type="term" value="P:lipid biosynthetic process"/>
    <property type="evidence" value="ECO:0007669"/>
    <property type="project" value="InterPro"/>
</dbReference>
<accession>A0AA41WXB9</accession>
<feature type="domain" description="Fatty acid hydroxylase" evidence="2">
    <location>
        <begin position="88"/>
        <end position="235"/>
    </location>
</feature>
<organism evidence="3 4">
    <name type="scientific">Ralstonia chuxiongensis</name>
    <dbReference type="NCBI Taxonomy" id="2957504"/>
    <lineage>
        <taxon>Bacteria</taxon>
        <taxon>Pseudomonadati</taxon>
        <taxon>Pseudomonadota</taxon>
        <taxon>Betaproteobacteria</taxon>
        <taxon>Burkholderiales</taxon>
        <taxon>Burkholderiaceae</taxon>
        <taxon>Ralstonia</taxon>
    </lineage>
</organism>
<keyword evidence="1" id="KW-0812">Transmembrane</keyword>
<dbReference type="InterPro" id="IPR006694">
    <property type="entry name" value="Fatty_acid_hydroxylase"/>
</dbReference>
<dbReference type="RefSeq" id="WP_253539420.1">
    <property type="nucleotide sequence ID" value="NZ_JAMYWC010000005.1"/>
</dbReference>
<name>A0AA41WXB9_9RALS</name>
<feature type="transmembrane region" description="Helical" evidence="1">
    <location>
        <begin position="156"/>
        <end position="176"/>
    </location>
</feature>
<dbReference type="EMBL" id="JAMYWC010000005">
    <property type="protein sequence ID" value="MCP1174177.1"/>
    <property type="molecule type" value="Genomic_DNA"/>
</dbReference>
<evidence type="ECO:0000313" key="3">
    <source>
        <dbReference type="EMBL" id="MCP1174177.1"/>
    </source>
</evidence>
<comment type="caution">
    <text evidence="3">The sequence shown here is derived from an EMBL/GenBank/DDBJ whole genome shotgun (WGS) entry which is preliminary data.</text>
</comment>
<dbReference type="Pfam" id="PF04116">
    <property type="entry name" value="FA_hydroxylase"/>
    <property type="match status" value="1"/>
</dbReference>
<reference evidence="4" key="1">
    <citation type="journal article" date="2023" name="Front. Microbiol.">
        <title>Ralstonia chuxiongensis sp. nov., Ralstonia mojiangensis sp. nov., and Ralstonia soli sp. nov., isolated from tobacco fields, are three novel species in the family Burkholderiaceae.</title>
        <authorList>
            <person name="Lu C.H."/>
            <person name="Zhang Y.Y."/>
            <person name="Jiang N."/>
            <person name="Chen W."/>
            <person name="Shao X."/>
            <person name="Zhao Z.M."/>
            <person name="Lu W.L."/>
            <person name="Hu X."/>
            <person name="Xi Y.X."/>
            <person name="Zou S.Y."/>
            <person name="Wei Q.J."/>
            <person name="Lin Z.L."/>
            <person name="Gong L."/>
            <person name="Gai X.T."/>
            <person name="Zhang L.Q."/>
            <person name="Li J.Y."/>
            <person name="Jin Y."/>
            <person name="Xia Z.Y."/>
        </authorList>
    </citation>
    <scope>NUCLEOTIDE SEQUENCE [LARGE SCALE GENOMIC DNA]</scope>
    <source>
        <strain evidence="4">21YRMH01-3</strain>
    </source>
</reference>
<feature type="transmembrane region" description="Helical" evidence="1">
    <location>
        <begin position="132"/>
        <end position="150"/>
    </location>
</feature>
<evidence type="ECO:0000313" key="4">
    <source>
        <dbReference type="Proteomes" id="UP001162793"/>
    </source>
</evidence>
<dbReference type="GO" id="GO:0005506">
    <property type="term" value="F:iron ion binding"/>
    <property type="evidence" value="ECO:0007669"/>
    <property type="project" value="InterPro"/>
</dbReference>
<keyword evidence="1" id="KW-0472">Membrane</keyword>
<proteinExistence type="predicted"/>
<sequence>MSSHMEHALIVACILGFAVMELVTRRYHGNVRGRATANDAWLEVLMFISLVAVTQPIALLGSNALCKWLIPAQHNAWVDLPWWAMTGLLLIGDDLTQYLWHRASHTPLLWPLHRAHHSASYMSVRITYRNNFFYYLMMPGLWIGGVAVYLGFGPVYAAYLVVKLAVIVGAHCAWPWDAPLYRIRALRPLMWVMERTISTPATHWAHHALTNADGIGHYKGNFGNLLFFWDVLFGTAHITRKYPAKIGLQDDVLFGAEPWTAQMFYPLVQSKREHSALRPGGAAITEMEMANDQAANAKQEAA</sequence>
<gene>
    <name evidence="3" type="ORF">NKG59_17565</name>
</gene>
<dbReference type="GO" id="GO:0016491">
    <property type="term" value="F:oxidoreductase activity"/>
    <property type="evidence" value="ECO:0007669"/>
    <property type="project" value="InterPro"/>
</dbReference>
<keyword evidence="1" id="KW-1133">Transmembrane helix</keyword>
<evidence type="ECO:0000256" key="1">
    <source>
        <dbReference type="SAM" id="Phobius"/>
    </source>
</evidence>
<keyword evidence="4" id="KW-1185">Reference proteome</keyword>
<feature type="transmembrane region" description="Helical" evidence="1">
    <location>
        <begin position="44"/>
        <end position="70"/>
    </location>
</feature>
<dbReference type="AlphaFoldDB" id="A0AA41WXB9"/>